<dbReference type="GeneID" id="83058815"/>
<dbReference type="Gene3D" id="3.20.20.70">
    <property type="entry name" value="Aldolase class I"/>
    <property type="match status" value="1"/>
</dbReference>
<dbReference type="NCBIfam" id="NF003543">
    <property type="entry name" value="PRK05198.1"/>
    <property type="match status" value="1"/>
</dbReference>
<evidence type="ECO:0000259" key="9">
    <source>
        <dbReference type="Pfam" id="PF00793"/>
    </source>
</evidence>
<comment type="pathway">
    <text evidence="3 8">Carbohydrate biosynthesis; 3-deoxy-D-manno-octulosonate biosynthesis; 3-deoxy-D-manno-octulosonate from D-ribulose 5-phosphate: step 2/3.</text>
</comment>
<keyword evidence="8" id="KW-0448">Lipopolysaccharide biosynthesis</keyword>
<evidence type="ECO:0000256" key="3">
    <source>
        <dbReference type="ARBA" id="ARBA00004845"/>
    </source>
</evidence>
<comment type="pathway">
    <text evidence="2">Bacterial outer membrane biogenesis; lipopolysaccharide biosynthesis.</text>
</comment>
<dbReference type="EMBL" id="CP016757">
    <property type="protein sequence ID" value="ANZ45973.1"/>
    <property type="molecule type" value="Genomic_DNA"/>
</dbReference>
<proteinExistence type="inferred from homology"/>
<gene>
    <name evidence="8" type="primary">kdsA</name>
    <name evidence="10" type="ORF">BED41_13260</name>
</gene>
<dbReference type="HAMAP" id="MF_00056">
    <property type="entry name" value="KDO8P_synth"/>
    <property type="match status" value="1"/>
</dbReference>
<evidence type="ECO:0000256" key="4">
    <source>
        <dbReference type="ARBA" id="ARBA00010499"/>
    </source>
</evidence>
<dbReference type="GO" id="GO:0008676">
    <property type="term" value="F:3-deoxy-8-phosphooctulonate synthase activity"/>
    <property type="evidence" value="ECO:0007669"/>
    <property type="project" value="UniProtKB-UniRule"/>
</dbReference>
<dbReference type="AlphaFoldDB" id="A0A1B2I7N7"/>
<evidence type="ECO:0000256" key="8">
    <source>
        <dbReference type="HAMAP-Rule" id="MF_00056"/>
    </source>
</evidence>
<dbReference type="EC" id="2.5.1.55" evidence="8"/>
<name>A0A1B2I7N7_9BACT</name>
<dbReference type="STRING" id="1197717.BED41_13260"/>
<keyword evidence="5 8" id="KW-0963">Cytoplasm</keyword>
<dbReference type="UniPathway" id="UPA00030"/>
<dbReference type="NCBIfam" id="TIGR01362">
    <property type="entry name" value="KDO8P_synth"/>
    <property type="match status" value="1"/>
</dbReference>
<dbReference type="SUPFAM" id="SSF51569">
    <property type="entry name" value="Aldolase"/>
    <property type="match status" value="1"/>
</dbReference>
<dbReference type="Proteomes" id="UP000093044">
    <property type="component" value="Chromosome"/>
</dbReference>
<dbReference type="UniPathway" id="UPA00357">
    <property type="reaction ID" value="UER00474"/>
</dbReference>
<dbReference type="Pfam" id="PF00793">
    <property type="entry name" value="DAHP_synth_1"/>
    <property type="match status" value="1"/>
</dbReference>
<dbReference type="GO" id="GO:0005737">
    <property type="term" value="C:cytoplasm"/>
    <property type="evidence" value="ECO:0007669"/>
    <property type="project" value="UniProtKB-SubCell"/>
</dbReference>
<dbReference type="RefSeq" id="WP_066747262.1">
    <property type="nucleotide sequence ID" value="NZ_CP016757.1"/>
</dbReference>
<protein>
    <recommendedName>
        <fullName evidence="8">2-dehydro-3-deoxyphosphooctonate aldolase</fullName>
        <ecNumber evidence="8">2.5.1.55</ecNumber>
    </recommendedName>
    <alternativeName>
        <fullName evidence="8">3-deoxy-D-manno-octulosonic acid 8-phosphate synthase</fullName>
    </alternativeName>
    <alternativeName>
        <fullName evidence="8">KDO-8-phosphate synthase</fullName>
        <shortName evidence="8">KDO 8-P synthase</shortName>
        <shortName evidence="8">KDOPS</shortName>
    </alternativeName>
    <alternativeName>
        <fullName evidence="8">Phospho-2-dehydro-3-deoxyoctonate aldolase</fullName>
    </alternativeName>
</protein>
<keyword evidence="6 8" id="KW-0808">Transferase</keyword>
<dbReference type="GO" id="GO:0019294">
    <property type="term" value="P:keto-3-deoxy-D-manno-octulosonic acid biosynthetic process"/>
    <property type="evidence" value="ECO:0007669"/>
    <property type="project" value="UniProtKB-UniRule"/>
</dbReference>
<comment type="subcellular location">
    <subcellularLocation>
        <location evidence="1 8">Cytoplasm</location>
    </subcellularLocation>
</comment>
<dbReference type="KEGG" id="cpor:BED41_13260"/>
<evidence type="ECO:0000256" key="6">
    <source>
        <dbReference type="ARBA" id="ARBA00022679"/>
    </source>
</evidence>
<evidence type="ECO:0000313" key="11">
    <source>
        <dbReference type="Proteomes" id="UP000093044"/>
    </source>
</evidence>
<dbReference type="InterPro" id="IPR013785">
    <property type="entry name" value="Aldolase_TIM"/>
</dbReference>
<accession>A0A1B2I7N7</accession>
<dbReference type="OrthoDB" id="9780456at2"/>
<evidence type="ECO:0000256" key="2">
    <source>
        <dbReference type="ARBA" id="ARBA00004756"/>
    </source>
</evidence>
<evidence type="ECO:0000256" key="5">
    <source>
        <dbReference type="ARBA" id="ARBA00022490"/>
    </source>
</evidence>
<sequence>MKTAREVRVRDITVGGARLTVAAGPCVLDTFDEALMIAREMKKYCAEFGFNYIFKASFDKANRTSITSFRGPGIETGLEWLSEIGRLADVPVVTDIHEPGQAEIAARHVDLLQIPAFLCRQTDLLAAASKTGKPLNVKKAQFMAPEDMGAVVGKCRESGCEDVILCERGTAFGYHELSVDFRSLPVMRALGCPVMFDATHSVQKPGGKGTCSGGDRSFVLPLIRAAAALGIDALFMEVHPNPDAAKCDGPNSIPLSKVREVLRQTYEIDKIVREKIDFAALDWSEE</sequence>
<feature type="domain" description="DAHP synthetase I/KDSA" evidence="9">
    <location>
        <begin position="13"/>
        <end position="272"/>
    </location>
</feature>
<evidence type="ECO:0000256" key="7">
    <source>
        <dbReference type="ARBA" id="ARBA00049112"/>
    </source>
</evidence>
<dbReference type="InterPro" id="IPR006218">
    <property type="entry name" value="DAHP1/KDSA"/>
</dbReference>
<comment type="catalytic activity">
    <reaction evidence="7 8">
        <text>D-arabinose 5-phosphate + phosphoenolpyruvate + H2O = 3-deoxy-alpha-D-manno-2-octulosonate-8-phosphate + phosphate</text>
        <dbReference type="Rhea" id="RHEA:14053"/>
        <dbReference type="ChEBI" id="CHEBI:15377"/>
        <dbReference type="ChEBI" id="CHEBI:43474"/>
        <dbReference type="ChEBI" id="CHEBI:57693"/>
        <dbReference type="ChEBI" id="CHEBI:58702"/>
        <dbReference type="ChEBI" id="CHEBI:85985"/>
        <dbReference type="EC" id="2.5.1.55"/>
    </reaction>
</comment>
<evidence type="ECO:0000313" key="10">
    <source>
        <dbReference type="EMBL" id="ANZ45973.1"/>
    </source>
</evidence>
<evidence type="ECO:0000256" key="1">
    <source>
        <dbReference type="ARBA" id="ARBA00004496"/>
    </source>
</evidence>
<reference evidence="10" key="1">
    <citation type="submission" date="2016-08" db="EMBL/GenBank/DDBJ databases">
        <title>Complete genome of Cloacibacillus porcorum.</title>
        <authorList>
            <person name="Looft T."/>
            <person name="Bayles D.O."/>
            <person name="Alt D.P."/>
        </authorList>
    </citation>
    <scope>NUCLEOTIDE SEQUENCE [LARGE SCALE GENOMIC DNA]</scope>
    <source>
        <strain evidence="10">CL-84</strain>
    </source>
</reference>
<dbReference type="InterPro" id="IPR006269">
    <property type="entry name" value="KDO8P_synthase"/>
</dbReference>
<dbReference type="PANTHER" id="PTHR21057">
    <property type="entry name" value="PHOSPHO-2-DEHYDRO-3-DEOXYHEPTONATE ALDOLASE"/>
    <property type="match status" value="1"/>
</dbReference>
<comment type="similarity">
    <text evidence="4 8">Belongs to the KdsA family.</text>
</comment>
<organism evidence="10 11">
    <name type="scientific">Cloacibacillus porcorum</name>
    <dbReference type="NCBI Taxonomy" id="1197717"/>
    <lineage>
        <taxon>Bacteria</taxon>
        <taxon>Thermotogati</taxon>
        <taxon>Synergistota</taxon>
        <taxon>Synergistia</taxon>
        <taxon>Synergistales</taxon>
        <taxon>Synergistaceae</taxon>
        <taxon>Cloacibacillus</taxon>
    </lineage>
</organism>
<keyword evidence="11" id="KW-1185">Reference proteome</keyword>